<comment type="caution">
    <text evidence="2">The sequence shown here is derived from an EMBL/GenBank/DDBJ whole genome shotgun (WGS) entry which is preliminary data.</text>
</comment>
<dbReference type="SUPFAM" id="SSF51445">
    <property type="entry name" value="(Trans)glycosidases"/>
    <property type="match status" value="1"/>
</dbReference>
<feature type="non-terminal residue" evidence="2">
    <location>
        <position position="1"/>
    </location>
</feature>
<feature type="domain" description="Glycoside hydrolase family 2 catalytic" evidence="1">
    <location>
        <begin position="40"/>
        <end position="187"/>
    </location>
</feature>
<dbReference type="InterPro" id="IPR017853">
    <property type="entry name" value="GH"/>
</dbReference>
<dbReference type="Gene3D" id="3.20.20.80">
    <property type="entry name" value="Glycosidases"/>
    <property type="match status" value="1"/>
</dbReference>
<feature type="non-terminal residue" evidence="2">
    <location>
        <position position="352"/>
    </location>
</feature>
<dbReference type="Pfam" id="PF02836">
    <property type="entry name" value="Glyco_hydro_2_C"/>
    <property type="match status" value="1"/>
</dbReference>
<name>X0RK47_9ZZZZ</name>
<dbReference type="InterPro" id="IPR006103">
    <property type="entry name" value="Glyco_hydro_2_cat"/>
</dbReference>
<organism evidence="2">
    <name type="scientific">marine sediment metagenome</name>
    <dbReference type="NCBI Taxonomy" id="412755"/>
    <lineage>
        <taxon>unclassified sequences</taxon>
        <taxon>metagenomes</taxon>
        <taxon>ecological metagenomes</taxon>
    </lineage>
</organism>
<dbReference type="PANTHER" id="PTHR43536">
    <property type="entry name" value="MANNOSYLGLYCOPROTEIN ENDO-BETA-MANNOSIDASE"/>
    <property type="match status" value="1"/>
</dbReference>
<dbReference type="GO" id="GO:0004553">
    <property type="term" value="F:hydrolase activity, hydrolyzing O-glycosyl compounds"/>
    <property type="evidence" value="ECO:0007669"/>
    <property type="project" value="InterPro"/>
</dbReference>
<dbReference type="PANTHER" id="PTHR43536:SF1">
    <property type="entry name" value="MANNOSYLGLYCOPROTEIN ENDO-BETA-MANNOSIDASE"/>
    <property type="match status" value="1"/>
</dbReference>
<proteinExistence type="predicted"/>
<dbReference type="AlphaFoldDB" id="X0RK47"/>
<evidence type="ECO:0000259" key="1">
    <source>
        <dbReference type="Pfam" id="PF02836"/>
    </source>
</evidence>
<protein>
    <recommendedName>
        <fullName evidence="1">Glycoside hydrolase family 2 catalytic domain-containing protein</fullName>
    </recommendedName>
</protein>
<gene>
    <name evidence="2" type="ORF">S01H1_17108</name>
</gene>
<dbReference type="InterPro" id="IPR043534">
    <property type="entry name" value="EBDG/EBM"/>
</dbReference>
<reference evidence="2" key="1">
    <citation type="journal article" date="2014" name="Front. Microbiol.">
        <title>High frequency of phylogenetically diverse reductive dehalogenase-homologous genes in deep subseafloor sedimentary metagenomes.</title>
        <authorList>
            <person name="Kawai M."/>
            <person name="Futagami T."/>
            <person name="Toyoda A."/>
            <person name="Takaki Y."/>
            <person name="Nishi S."/>
            <person name="Hori S."/>
            <person name="Arai W."/>
            <person name="Tsubouchi T."/>
            <person name="Morono Y."/>
            <person name="Uchiyama I."/>
            <person name="Ito T."/>
            <person name="Fujiyama A."/>
            <person name="Inagaki F."/>
            <person name="Takami H."/>
        </authorList>
    </citation>
    <scope>NUCLEOTIDE SEQUENCE</scope>
    <source>
        <strain evidence="2">Expedition CK06-06</strain>
    </source>
</reference>
<dbReference type="GO" id="GO:0005975">
    <property type="term" value="P:carbohydrate metabolic process"/>
    <property type="evidence" value="ECO:0007669"/>
    <property type="project" value="InterPro"/>
</dbReference>
<sequence length="352" mass="40536">SLYKLELHFESGSEVTDFNEVVFGIRKVEDYINKEGHRGFKINGQKVLIKGAGWTDDLFLQDTHESLEAQIAYVRHMNLNCIRLEGFWGKDQKLYDLCDQYGILMMVGWSCHWEHEQYLGKPVDPLYGGITEPEEIELIAQSWEDQILWLRNHPAIFVWNVGSDKVPHPELEKKYIESFNKYDRTRPYLNSTGGVGSEQGIITEEEVISEISGSSRVKMLGPYAYTPPVYWYTDKKLGGAYGFNTETCPGANVPPLESILKMIPGDQLWPINRTWEFHCGKNEFSTLDRFQKAIEKRYGKATDVAGFSKKAQVLNYELMRPMFEAFQANKSIATGVIQWMLNSALPNMYWQL</sequence>
<accession>X0RK47</accession>
<dbReference type="EMBL" id="BARS01009047">
    <property type="protein sequence ID" value="GAF69209.1"/>
    <property type="molecule type" value="Genomic_DNA"/>
</dbReference>
<evidence type="ECO:0000313" key="2">
    <source>
        <dbReference type="EMBL" id="GAF69209.1"/>
    </source>
</evidence>